<dbReference type="EMBL" id="VENC01000008">
    <property type="protein sequence ID" value="MTI98446.1"/>
    <property type="molecule type" value="Genomic_DNA"/>
</dbReference>
<dbReference type="AlphaFoldDB" id="A0A1E3CC46"/>
<evidence type="ECO:0000313" key="2">
    <source>
        <dbReference type="EMBL" id="MTI98446.1"/>
    </source>
</evidence>
<comment type="caution">
    <text evidence="2">The sequence shown here is derived from an EMBL/GenBank/DDBJ whole genome shotgun (WGS) entry which is preliminary data.</text>
</comment>
<dbReference type="OrthoDB" id="5395931at2"/>
<feature type="signal peptide" evidence="1">
    <location>
        <begin position="1"/>
        <end position="26"/>
    </location>
</feature>
<gene>
    <name evidence="2" type="ORF">FH752_07480</name>
</gene>
<organism evidence="2 3">
    <name type="scientific">Marinobacter adhaerens</name>
    <dbReference type="NCBI Taxonomy" id="1033846"/>
    <lineage>
        <taxon>Bacteria</taxon>
        <taxon>Pseudomonadati</taxon>
        <taxon>Pseudomonadota</taxon>
        <taxon>Gammaproteobacteria</taxon>
        <taxon>Pseudomonadales</taxon>
        <taxon>Marinobacteraceae</taxon>
        <taxon>Marinobacter</taxon>
    </lineage>
</organism>
<proteinExistence type="predicted"/>
<name>A0A1E3CC46_9GAMM</name>
<keyword evidence="1" id="KW-0732">Signal</keyword>
<dbReference type="RefSeq" id="WP_069183333.1">
    <property type="nucleotide sequence ID" value="NZ_LXRF01000002.1"/>
</dbReference>
<accession>A0A1E3CC46</accession>
<sequence length="183" mass="20151">MATCLNHRFPALLAALTLALTGPVFAQTDTGADDDDTAVAEQVEALKKKVIRLNRDLFILEEDLLFPANTQVAVFLSVDAGKFLKLDAVKLKVNDEIVASHLYTQRQVTALERGGMQRLYVGNLKTGVHQMTAFIEGIGPDERPYKQAASLEFEKGTGTAALEIRVEDRSSNYQPSVSIVEWE</sequence>
<protein>
    <submittedName>
        <fullName evidence="2">AraC family transcriptional regulator</fullName>
    </submittedName>
</protein>
<dbReference type="Proteomes" id="UP000431462">
    <property type="component" value="Unassembled WGS sequence"/>
</dbReference>
<feature type="chain" id="PRO_5044370374" evidence="1">
    <location>
        <begin position="27"/>
        <end position="183"/>
    </location>
</feature>
<reference evidence="2 3" key="1">
    <citation type="submission" date="2019-06" db="EMBL/GenBank/DDBJ databases">
        <title>Enrichment of Autotrophic Halophilic Microorganisms from Red Sea Brine Pool Using Microbial Electrosynthesis System.</title>
        <authorList>
            <person name="Alqahtani M.F."/>
            <person name="Bajracharya S."/>
            <person name="Katuri K.P."/>
            <person name="Ali M."/>
            <person name="Saikaly P.E."/>
        </authorList>
    </citation>
    <scope>NUCLEOTIDE SEQUENCE [LARGE SCALE GENOMIC DNA]</scope>
    <source>
        <strain evidence="2">MES15</strain>
    </source>
</reference>
<evidence type="ECO:0000313" key="3">
    <source>
        <dbReference type="Proteomes" id="UP000431462"/>
    </source>
</evidence>
<evidence type="ECO:0000256" key="1">
    <source>
        <dbReference type="SAM" id="SignalP"/>
    </source>
</evidence>